<protein>
    <recommendedName>
        <fullName evidence="2">RING-type E3 ubiquitin transferase</fullName>
        <ecNumber evidence="2">2.3.2.27</ecNumber>
    </recommendedName>
</protein>
<evidence type="ECO:0000256" key="1">
    <source>
        <dbReference type="ARBA" id="ARBA00000900"/>
    </source>
</evidence>
<feature type="compositionally biased region" description="Polar residues" evidence="9">
    <location>
        <begin position="36"/>
        <end position="54"/>
    </location>
</feature>
<evidence type="ECO:0000256" key="2">
    <source>
        <dbReference type="ARBA" id="ARBA00012483"/>
    </source>
</evidence>
<dbReference type="Pfam" id="PF13639">
    <property type="entry name" value="zf-RING_2"/>
    <property type="match status" value="1"/>
</dbReference>
<feature type="compositionally biased region" description="Polar residues" evidence="9">
    <location>
        <begin position="9"/>
        <end position="19"/>
    </location>
</feature>
<comment type="caution">
    <text evidence="11">The sequence shown here is derived from an EMBL/GenBank/DDBJ whole genome shotgun (WGS) entry which is preliminary data.</text>
</comment>
<dbReference type="PANTHER" id="PTHR15710:SF187">
    <property type="entry name" value="RING-TYPE E3 UBIQUITIN TRANSFERASE"/>
    <property type="match status" value="1"/>
</dbReference>
<dbReference type="AlphaFoldDB" id="A0A9Q0L1A9"/>
<dbReference type="GO" id="GO:0008270">
    <property type="term" value="F:zinc ion binding"/>
    <property type="evidence" value="ECO:0007669"/>
    <property type="project" value="UniProtKB-KW"/>
</dbReference>
<evidence type="ECO:0000313" key="12">
    <source>
        <dbReference type="Proteomes" id="UP001141806"/>
    </source>
</evidence>
<dbReference type="Gene3D" id="3.30.40.10">
    <property type="entry name" value="Zinc/RING finger domain, C3HC4 (zinc finger)"/>
    <property type="match status" value="1"/>
</dbReference>
<dbReference type="GO" id="GO:0061630">
    <property type="term" value="F:ubiquitin protein ligase activity"/>
    <property type="evidence" value="ECO:0007669"/>
    <property type="project" value="UniProtKB-EC"/>
</dbReference>
<keyword evidence="3" id="KW-0808">Transferase</keyword>
<accession>A0A9Q0L1A9</accession>
<keyword evidence="5 8" id="KW-0863">Zinc-finger</keyword>
<feature type="region of interest" description="Disordered" evidence="9">
    <location>
        <begin position="1"/>
        <end position="54"/>
    </location>
</feature>
<feature type="domain" description="RING-type" evidence="10">
    <location>
        <begin position="209"/>
        <end position="250"/>
    </location>
</feature>
<keyword evidence="12" id="KW-1185">Reference proteome</keyword>
<keyword evidence="6" id="KW-0833">Ubl conjugation pathway</keyword>
<dbReference type="EC" id="2.3.2.27" evidence="2"/>
<dbReference type="GO" id="GO:0005737">
    <property type="term" value="C:cytoplasm"/>
    <property type="evidence" value="ECO:0007669"/>
    <property type="project" value="TreeGrafter"/>
</dbReference>
<evidence type="ECO:0000256" key="7">
    <source>
        <dbReference type="ARBA" id="ARBA00022833"/>
    </source>
</evidence>
<proteinExistence type="predicted"/>
<name>A0A9Q0L1A9_9MAGN</name>
<keyword evidence="4" id="KW-0479">Metal-binding</keyword>
<evidence type="ECO:0000259" key="10">
    <source>
        <dbReference type="PROSITE" id="PS50089"/>
    </source>
</evidence>
<dbReference type="PROSITE" id="PS50089">
    <property type="entry name" value="ZF_RING_2"/>
    <property type="match status" value="1"/>
</dbReference>
<dbReference type="CDD" id="cd16667">
    <property type="entry name" value="RING-H2_RNF126-like"/>
    <property type="match status" value="1"/>
</dbReference>
<dbReference type="FunFam" id="3.30.40.10:FF:000022">
    <property type="entry name" value="E3 ubiquitin-protein ligase RING1-like"/>
    <property type="match status" value="1"/>
</dbReference>
<feature type="compositionally biased region" description="Low complexity" evidence="9">
    <location>
        <begin position="345"/>
        <end position="357"/>
    </location>
</feature>
<dbReference type="InterPro" id="IPR013083">
    <property type="entry name" value="Znf_RING/FYVE/PHD"/>
</dbReference>
<feature type="region of interest" description="Disordered" evidence="9">
    <location>
        <begin position="310"/>
        <end position="362"/>
    </location>
</feature>
<dbReference type="PANTHER" id="PTHR15710">
    <property type="entry name" value="E3 UBIQUITIN-PROTEIN LIGASE PRAJA"/>
    <property type="match status" value="1"/>
</dbReference>
<feature type="compositionally biased region" description="Polar residues" evidence="9">
    <location>
        <begin position="181"/>
        <end position="190"/>
    </location>
</feature>
<keyword evidence="7" id="KW-0862">Zinc</keyword>
<feature type="compositionally biased region" description="Basic and acidic residues" evidence="9">
    <location>
        <begin position="21"/>
        <end position="35"/>
    </location>
</feature>
<evidence type="ECO:0000313" key="11">
    <source>
        <dbReference type="EMBL" id="KAJ4980124.1"/>
    </source>
</evidence>
<gene>
    <name evidence="11" type="ORF">NE237_010904</name>
</gene>
<dbReference type="Pfam" id="PF14369">
    <property type="entry name" value="Zn_ribbon_19"/>
    <property type="match status" value="1"/>
</dbReference>
<dbReference type="InterPro" id="IPR039525">
    <property type="entry name" value="RNF126-like_zinc-ribbon"/>
</dbReference>
<reference evidence="11" key="1">
    <citation type="journal article" date="2023" name="Plant J.">
        <title>The genome of the king protea, Protea cynaroides.</title>
        <authorList>
            <person name="Chang J."/>
            <person name="Duong T.A."/>
            <person name="Schoeman C."/>
            <person name="Ma X."/>
            <person name="Roodt D."/>
            <person name="Barker N."/>
            <person name="Li Z."/>
            <person name="Van de Peer Y."/>
            <person name="Mizrachi E."/>
        </authorList>
    </citation>
    <scope>NUCLEOTIDE SEQUENCE</scope>
    <source>
        <tissue evidence="11">Young leaves</tissue>
    </source>
</reference>
<feature type="region of interest" description="Disordered" evidence="9">
    <location>
        <begin position="171"/>
        <end position="190"/>
    </location>
</feature>
<feature type="compositionally biased region" description="Polar residues" evidence="9">
    <location>
        <begin position="311"/>
        <end position="340"/>
    </location>
</feature>
<evidence type="ECO:0000256" key="8">
    <source>
        <dbReference type="PROSITE-ProRule" id="PRU00175"/>
    </source>
</evidence>
<evidence type="ECO:0000256" key="6">
    <source>
        <dbReference type="ARBA" id="ARBA00022786"/>
    </source>
</evidence>
<dbReference type="InterPro" id="IPR001841">
    <property type="entry name" value="Znf_RING"/>
</dbReference>
<dbReference type="Proteomes" id="UP001141806">
    <property type="component" value="Unassembled WGS sequence"/>
</dbReference>
<organism evidence="11 12">
    <name type="scientific">Protea cynaroides</name>
    <dbReference type="NCBI Taxonomy" id="273540"/>
    <lineage>
        <taxon>Eukaryota</taxon>
        <taxon>Viridiplantae</taxon>
        <taxon>Streptophyta</taxon>
        <taxon>Embryophyta</taxon>
        <taxon>Tracheophyta</taxon>
        <taxon>Spermatophyta</taxon>
        <taxon>Magnoliopsida</taxon>
        <taxon>Proteales</taxon>
        <taxon>Proteaceae</taxon>
        <taxon>Protea</taxon>
    </lineage>
</organism>
<evidence type="ECO:0000256" key="3">
    <source>
        <dbReference type="ARBA" id="ARBA00022679"/>
    </source>
</evidence>
<dbReference type="SUPFAM" id="SSF57850">
    <property type="entry name" value="RING/U-box"/>
    <property type="match status" value="1"/>
</dbReference>
<evidence type="ECO:0000256" key="9">
    <source>
        <dbReference type="SAM" id="MobiDB-lite"/>
    </source>
</evidence>
<comment type="catalytic activity">
    <reaction evidence="1">
        <text>S-ubiquitinyl-[E2 ubiquitin-conjugating enzyme]-L-cysteine + [acceptor protein]-L-lysine = [E2 ubiquitin-conjugating enzyme]-L-cysteine + N(6)-ubiquitinyl-[acceptor protein]-L-lysine.</text>
        <dbReference type="EC" id="2.3.2.27"/>
    </reaction>
</comment>
<dbReference type="OrthoDB" id="8062037at2759"/>
<sequence length="381" mass="42342">MRRKAIRRSLNSVLPTNQLAHRRERERERARRETEMSSISAAATTGTGNISSNSNRRQTYWCHECDMSVSLFSSPPLTCPHCHGDFLEEMESYPTTLFSQFSSNPNNPSNSNTHPLFPIPLPLDPFLTLSTPQTHFTPAIHDDTFRFPSASSDDLLLDRFIQHLADPDVDDNNSRYHHHNSTPASKSSVESIPTVKITSSLLATDSLLCAVCKDEFVVGVEAKQLPCRHLYHCDCIFPWLTQHNSCPVCRFQLPTDEPEQRSRGRPTREGARVTAVRFRNLMEDEDFLGTGTGTTLRHIARRHRLVFPVRSTASTAGSTQMAQAETSSGGPANSGETVSSWPVEGGSRTLLSTSSSGVDESATRIDEDGDTVMSEIRGFFD</sequence>
<dbReference type="GO" id="GO:0016567">
    <property type="term" value="P:protein ubiquitination"/>
    <property type="evidence" value="ECO:0007669"/>
    <property type="project" value="TreeGrafter"/>
</dbReference>
<dbReference type="SMART" id="SM00184">
    <property type="entry name" value="RING"/>
    <property type="match status" value="1"/>
</dbReference>
<dbReference type="EMBL" id="JAMYWD010000002">
    <property type="protein sequence ID" value="KAJ4980124.1"/>
    <property type="molecule type" value="Genomic_DNA"/>
</dbReference>
<evidence type="ECO:0000256" key="4">
    <source>
        <dbReference type="ARBA" id="ARBA00022723"/>
    </source>
</evidence>
<evidence type="ECO:0000256" key="5">
    <source>
        <dbReference type="ARBA" id="ARBA00022771"/>
    </source>
</evidence>